<reference evidence="4" key="2">
    <citation type="submission" date="2020-09" db="EMBL/GenBank/DDBJ databases">
        <authorList>
            <person name="Sun Q."/>
            <person name="Zhou Y."/>
        </authorList>
    </citation>
    <scope>NUCLEOTIDE SEQUENCE</scope>
    <source>
        <strain evidence="4">CGMCC 1.12924</strain>
    </source>
</reference>
<comment type="caution">
    <text evidence="4">The sequence shown here is derived from an EMBL/GenBank/DDBJ whole genome shotgun (WGS) entry which is preliminary data.</text>
</comment>
<dbReference type="NCBIfam" id="TIGR04183">
    <property type="entry name" value="Por_Secre_tail"/>
    <property type="match status" value="1"/>
</dbReference>
<feature type="domain" description="Secretion system C-terminal sorting" evidence="3">
    <location>
        <begin position="474"/>
        <end position="540"/>
    </location>
</feature>
<accession>A0A8J2VCV7</accession>
<feature type="signal peptide" evidence="2">
    <location>
        <begin position="1"/>
        <end position="20"/>
    </location>
</feature>
<evidence type="ECO:0000256" key="2">
    <source>
        <dbReference type="SAM" id="SignalP"/>
    </source>
</evidence>
<keyword evidence="1 2" id="KW-0732">Signal</keyword>
<dbReference type="Proteomes" id="UP000652231">
    <property type="component" value="Unassembled WGS sequence"/>
</dbReference>
<gene>
    <name evidence="4" type="ORF">GCM10011312_23220</name>
</gene>
<evidence type="ECO:0000256" key="1">
    <source>
        <dbReference type="ARBA" id="ARBA00022729"/>
    </source>
</evidence>
<proteinExistence type="predicted"/>
<evidence type="ECO:0000259" key="3">
    <source>
        <dbReference type="Pfam" id="PF18962"/>
    </source>
</evidence>
<dbReference type="RefSeq" id="WP_188442715.1">
    <property type="nucleotide sequence ID" value="NZ_BMGK01000010.1"/>
</dbReference>
<protein>
    <recommendedName>
        <fullName evidence="3">Secretion system C-terminal sorting domain-containing protein</fullName>
    </recommendedName>
</protein>
<feature type="chain" id="PRO_5035301402" description="Secretion system C-terminal sorting domain-containing protein" evidence="2">
    <location>
        <begin position="21"/>
        <end position="544"/>
    </location>
</feature>
<name>A0A8J2VCV7_9FLAO</name>
<organism evidence="4 5">
    <name type="scientific">Planktosalinus lacus</name>
    <dbReference type="NCBI Taxonomy" id="1526573"/>
    <lineage>
        <taxon>Bacteria</taxon>
        <taxon>Pseudomonadati</taxon>
        <taxon>Bacteroidota</taxon>
        <taxon>Flavobacteriia</taxon>
        <taxon>Flavobacteriales</taxon>
        <taxon>Flavobacteriaceae</taxon>
        <taxon>Planktosalinus</taxon>
    </lineage>
</organism>
<dbReference type="InterPro" id="IPR026444">
    <property type="entry name" value="Secre_tail"/>
</dbReference>
<dbReference type="EMBL" id="BMGK01000010">
    <property type="protein sequence ID" value="GGD99104.1"/>
    <property type="molecule type" value="Genomic_DNA"/>
</dbReference>
<reference evidence="4" key="1">
    <citation type="journal article" date="2014" name="Int. J. Syst. Evol. Microbiol.">
        <title>Complete genome sequence of Corynebacterium casei LMG S-19264T (=DSM 44701T), isolated from a smear-ripened cheese.</title>
        <authorList>
            <consortium name="US DOE Joint Genome Institute (JGI-PGF)"/>
            <person name="Walter F."/>
            <person name="Albersmeier A."/>
            <person name="Kalinowski J."/>
            <person name="Ruckert C."/>
        </authorList>
    </citation>
    <scope>NUCLEOTIDE SEQUENCE</scope>
    <source>
        <strain evidence="4">CGMCC 1.12924</strain>
    </source>
</reference>
<sequence length="544" mass="59907">MKLKLLLIVLFIQFSVFSQWVEDTSQNTLVADALSSDCQTIGLDNGHTYVVFWKNVSAPENYELRVQQIDVDGNLLFGPEGLLVNSNLPMSTFTVLMSLSVDFNGNLFIGYTSTSTFEGYVSAINPSGDYLWGSTGVNLGEAVDVKMLPMADDTIVVSWIGDDNQGFFNKFSPTGTALWAEDKIIEPLNGTNFTNAGEMAELGDGSFVIIFHDRMSSSPSSFLYAQRYDASGEALWTDPVQISNQTTTSFRRYGPLLVYGNDVVIGYYGSTGNRFDSFLQRIEEDGTLPWGINGSDFDTSNDFYEMETSIQAGAGGIYSVCRYTDSNQSISGTYIQKFDPVTGARLFTDSAKQVFAISSDDQSPRGALQMMSVNSTPLFLINLGTDNGAFPTELHAVYLDENGDFAWPEQTRPVATHQASKGRIALTKNVLDQSVAVFVEERASTGNEPRIYAQNIKDESLGLAEIEKKGISFYPNPAENQLHIVSTFRVTGIEVFDLKGARVTSESRIDQERVLLNTSSLNNGVYLVRVTGDQTISTFKFVKK</sequence>
<dbReference type="AlphaFoldDB" id="A0A8J2VCV7"/>
<evidence type="ECO:0000313" key="4">
    <source>
        <dbReference type="EMBL" id="GGD99104.1"/>
    </source>
</evidence>
<dbReference type="Pfam" id="PF18962">
    <property type="entry name" value="Por_Secre_tail"/>
    <property type="match status" value="1"/>
</dbReference>
<evidence type="ECO:0000313" key="5">
    <source>
        <dbReference type="Proteomes" id="UP000652231"/>
    </source>
</evidence>
<keyword evidence="5" id="KW-1185">Reference proteome</keyword>